<dbReference type="Gene3D" id="3.30.565.10">
    <property type="entry name" value="Histidine kinase-like ATPase, C-terminal domain"/>
    <property type="match status" value="1"/>
</dbReference>
<sequence length="134" mass="14643">MTSAYQVEVSAPPHDVDAVQDMLVDAWSALPPLSDDDRMRFELALVELASNVIRHANDGSGVSCTLRIENRGDRIEATLVDSGKPGTVCISATEMPDDLSESGRGIPLIRALVDELDYGRDGGVNRWYIMRRLG</sequence>
<dbReference type="PANTHER" id="PTHR35526">
    <property type="entry name" value="ANTI-SIGMA-F FACTOR RSBW-RELATED"/>
    <property type="match status" value="1"/>
</dbReference>
<dbReference type="RefSeq" id="WP_386675067.1">
    <property type="nucleotide sequence ID" value="NZ_JBHLTG010000009.1"/>
</dbReference>
<dbReference type="PANTHER" id="PTHR35526:SF3">
    <property type="entry name" value="ANTI-SIGMA-F FACTOR RSBW"/>
    <property type="match status" value="1"/>
</dbReference>
<dbReference type="EMBL" id="JBHLTG010000009">
    <property type="protein sequence ID" value="MFC0681791.1"/>
    <property type="molecule type" value="Genomic_DNA"/>
</dbReference>
<organism evidence="3 4">
    <name type="scientific">Lysobacter korlensis</name>
    <dbReference type="NCBI Taxonomy" id="553636"/>
    <lineage>
        <taxon>Bacteria</taxon>
        <taxon>Pseudomonadati</taxon>
        <taxon>Pseudomonadota</taxon>
        <taxon>Gammaproteobacteria</taxon>
        <taxon>Lysobacterales</taxon>
        <taxon>Lysobacteraceae</taxon>
        <taxon>Lysobacter</taxon>
    </lineage>
</organism>
<dbReference type="Proteomes" id="UP001589896">
    <property type="component" value="Unassembled WGS sequence"/>
</dbReference>
<keyword evidence="1" id="KW-0418">Kinase</keyword>
<comment type="caution">
    <text evidence="3">The sequence shown here is derived from an EMBL/GenBank/DDBJ whole genome shotgun (WGS) entry which is preliminary data.</text>
</comment>
<dbReference type="InterPro" id="IPR003594">
    <property type="entry name" value="HATPase_dom"/>
</dbReference>
<dbReference type="InterPro" id="IPR050267">
    <property type="entry name" value="Anti-sigma-factor_SerPK"/>
</dbReference>
<keyword evidence="4" id="KW-1185">Reference proteome</keyword>
<name>A0ABV6RXU5_9GAMM</name>
<dbReference type="CDD" id="cd16936">
    <property type="entry name" value="HATPase_RsbW-like"/>
    <property type="match status" value="1"/>
</dbReference>
<evidence type="ECO:0000313" key="3">
    <source>
        <dbReference type="EMBL" id="MFC0681791.1"/>
    </source>
</evidence>
<protein>
    <submittedName>
        <fullName evidence="3">ATP-binding protein</fullName>
    </submittedName>
</protein>
<keyword evidence="3" id="KW-0067">ATP-binding</keyword>
<keyword evidence="3" id="KW-0547">Nucleotide-binding</keyword>
<dbReference type="InterPro" id="IPR036890">
    <property type="entry name" value="HATPase_C_sf"/>
</dbReference>
<gene>
    <name evidence="3" type="ORF">ACFFGH_28500</name>
</gene>
<proteinExistence type="predicted"/>
<dbReference type="SUPFAM" id="SSF55874">
    <property type="entry name" value="ATPase domain of HSP90 chaperone/DNA topoisomerase II/histidine kinase"/>
    <property type="match status" value="1"/>
</dbReference>
<feature type="domain" description="Histidine kinase/HSP90-like ATPase" evidence="2">
    <location>
        <begin position="10"/>
        <end position="123"/>
    </location>
</feature>
<keyword evidence="1" id="KW-0808">Transferase</keyword>
<reference evidence="3 4" key="1">
    <citation type="submission" date="2024-09" db="EMBL/GenBank/DDBJ databases">
        <authorList>
            <person name="Sun Q."/>
            <person name="Mori K."/>
        </authorList>
    </citation>
    <scope>NUCLEOTIDE SEQUENCE [LARGE SCALE GENOMIC DNA]</scope>
    <source>
        <strain evidence="3 4">KCTC 23076</strain>
    </source>
</reference>
<evidence type="ECO:0000256" key="1">
    <source>
        <dbReference type="ARBA" id="ARBA00022527"/>
    </source>
</evidence>
<dbReference type="GO" id="GO:0005524">
    <property type="term" value="F:ATP binding"/>
    <property type="evidence" value="ECO:0007669"/>
    <property type="project" value="UniProtKB-KW"/>
</dbReference>
<keyword evidence="1" id="KW-0723">Serine/threonine-protein kinase</keyword>
<evidence type="ECO:0000259" key="2">
    <source>
        <dbReference type="Pfam" id="PF13581"/>
    </source>
</evidence>
<evidence type="ECO:0000313" key="4">
    <source>
        <dbReference type="Proteomes" id="UP001589896"/>
    </source>
</evidence>
<accession>A0ABV6RXU5</accession>
<dbReference type="Pfam" id="PF13581">
    <property type="entry name" value="HATPase_c_2"/>
    <property type="match status" value="1"/>
</dbReference>